<feature type="compositionally biased region" description="Basic and acidic residues" evidence="1">
    <location>
        <begin position="403"/>
        <end position="412"/>
    </location>
</feature>
<feature type="compositionally biased region" description="Basic and acidic residues" evidence="1">
    <location>
        <begin position="786"/>
        <end position="796"/>
    </location>
</feature>
<keyword evidence="3" id="KW-1185">Reference proteome</keyword>
<accession>A0A316VFB8</accession>
<feature type="compositionally biased region" description="Low complexity" evidence="1">
    <location>
        <begin position="1163"/>
        <end position="1173"/>
    </location>
</feature>
<feature type="region of interest" description="Disordered" evidence="1">
    <location>
        <begin position="180"/>
        <end position="199"/>
    </location>
</feature>
<reference evidence="2 3" key="1">
    <citation type="journal article" date="2018" name="Mol. Biol. Evol.">
        <title>Broad Genomic Sampling Reveals a Smut Pathogenic Ancestry of the Fungal Clade Ustilaginomycotina.</title>
        <authorList>
            <person name="Kijpornyongpan T."/>
            <person name="Mondo S.J."/>
            <person name="Barry K."/>
            <person name="Sandor L."/>
            <person name="Lee J."/>
            <person name="Lipzen A."/>
            <person name="Pangilinan J."/>
            <person name="LaButti K."/>
            <person name="Hainaut M."/>
            <person name="Henrissat B."/>
            <person name="Grigoriev I.V."/>
            <person name="Spatafora J.W."/>
            <person name="Aime M.C."/>
        </authorList>
    </citation>
    <scope>NUCLEOTIDE SEQUENCE [LARGE SCALE GENOMIC DNA]</scope>
    <source>
        <strain evidence="2 3">MCA 3882</strain>
    </source>
</reference>
<name>A0A316VFB8_9BASI</name>
<gene>
    <name evidence="2" type="ORF">FA14DRAFT_184890</name>
</gene>
<organism evidence="2 3">
    <name type="scientific">Meira miltonrushii</name>
    <dbReference type="NCBI Taxonomy" id="1280837"/>
    <lineage>
        <taxon>Eukaryota</taxon>
        <taxon>Fungi</taxon>
        <taxon>Dikarya</taxon>
        <taxon>Basidiomycota</taxon>
        <taxon>Ustilaginomycotina</taxon>
        <taxon>Exobasidiomycetes</taxon>
        <taxon>Exobasidiales</taxon>
        <taxon>Brachybasidiaceae</taxon>
        <taxon>Meira</taxon>
    </lineage>
</organism>
<feature type="region of interest" description="Disordered" evidence="1">
    <location>
        <begin position="133"/>
        <end position="168"/>
    </location>
</feature>
<feature type="region of interest" description="Disordered" evidence="1">
    <location>
        <begin position="1157"/>
        <end position="1203"/>
    </location>
</feature>
<dbReference type="AlphaFoldDB" id="A0A316VFB8"/>
<evidence type="ECO:0000313" key="2">
    <source>
        <dbReference type="EMBL" id="PWN36327.1"/>
    </source>
</evidence>
<feature type="compositionally biased region" description="Low complexity" evidence="1">
    <location>
        <begin position="227"/>
        <end position="263"/>
    </location>
</feature>
<feature type="compositionally biased region" description="Polar residues" evidence="1">
    <location>
        <begin position="180"/>
        <end position="189"/>
    </location>
</feature>
<feature type="region of interest" description="Disordered" evidence="1">
    <location>
        <begin position="226"/>
        <end position="290"/>
    </location>
</feature>
<protein>
    <submittedName>
        <fullName evidence="2">Uncharacterized protein</fullName>
    </submittedName>
</protein>
<feature type="compositionally biased region" description="Polar residues" evidence="1">
    <location>
        <begin position="1180"/>
        <end position="1194"/>
    </location>
</feature>
<dbReference type="EMBL" id="KZ819603">
    <property type="protein sequence ID" value="PWN36327.1"/>
    <property type="molecule type" value="Genomic_DNA"/>
</dbReference>
<feature type="compositionally biased region" description="Polar residues" evidence="1">
    <location>
        <begin position="275"/>
        <end position="290"/>
    </location>
</feature>
<feature type="compositionally biased region" description="Pro residues" evidence="1">
    <location>
        <begin position="447"/>
        <end position="456"/>
    </location>
</feature>
<feature type="region of interest" description="Disordered" evidence="1">
    <location>
        <begin position="575"/>
        <end position="594"/>
    </location>
</feature>
<feature type="compositionally biased region" description="Basic and acidic residues" evidence="1">
    <location>
        <begin position="428"/>
        <end position="445"/>
    </location>
</feature>
<feature type="region of interest" description="Disordered" evidence="1">
    <location>
        <begin position="772"/>
        <end position="796"/>
    </location>
</feature>
<sequence>MAVAIPQKSEMPHYNQSKFVLAQPRVSHDLPGSRLSCERQVLGRRSIEARRLSPVTSSEYMQVGSRYSIKSSIELDPSIATTRFSQASSMEPLSHHVRYPSPTGHIPSVPIANNTFVYPSTLNQINQGVASKHSIQSKQLSNQPVIPARKRSRNPANQIHPNFNGLPPISDDVPCAPMMINSSRFSTSPGRPARSRIVRPPVPRIPELFSSRRPSLDQFRPKKRFATSIAQNESSISSSDNSSSTPPSDTTTQTQTKSKQSFSNLRKMMGGGGNQTAKSRFATSSPDSTLDQLQKYSGFAQHHAQRMGARTPPMPVTIEVAPYEYATEIEPSPKTTALPDHVRFQAKEGNHRDTLLIRGSWVDFAKCTEEVESAKNGKSKTWWSRLIPKKRAGTRRTSLASLSEDKPLECRRAPSPSLPEGRMSLMDFFKDEMQESRRRQSEDQRSLPPPFPLPLPPKKRSYNDDSTQKTVGSSILYLDETLNRPIPVGMHCASPEQMSPPTCQTVSSISQTAPLNLKGKKSVPFSTIDFPIDSPATIAFPRTPVTEDHCFDNSFTSTMDATDVLYDLLSQFKNESSPSTITSNSQTTNRSRPVPSSVMLPEFEMVTPQTLQQSTTTEARTRSITNKSIEIKMNRATCTTMETIMSYQSSEDSPLSSLVDGDEVMQASQDFTVEADASGGASAFLNDLIDGIQHDISVSSRSVLNSHSKRYFDSSAPPSCFGHHLKPAASHSTMDSAYSGFAWPLRENPSPSFRMMGASIVARELKMSDARRFDDSPCPGSRVAKVKRDEESEKNHKATFNTDLTVSHVLVPDISLQHSPIPSRPTNPISAQCDTSAGQTPPKIIVDRPQSDSSMSLQSINSPSKCDDAVIQRASVVRKSSASILDFSSVRMSMDVFGSVVEGKRCRISSMKAKAVVPMLPSPHADWDTYGSPVSSRSPSQSPNLSFAWSGKRFSSSTGYTVPSPIPRNGSGGIDSQKSSFGADPFITRSKSEQIDESILTDITDLRGILSLLRESKERFPDSEYSRVLMETFIAPQTPQQIKQFLHQSRVAFIPLNHEGLPSPDLQVVEIVEGREPYDGKRWTQPHKIGRTSKRHLMKRMRSNVSGSNNSALSFGDSSFVSQIGKDSEADTSSGDVDMTAFSTTFVDEDLPRCMNDTSAMTSFSSQPQQSSPLARKASILSNESSDISEQTLSPDPEEKVNDARTNWQPFNQLWSPPQSMIPLSAAMLDAHGQLTRQESIRPRRLSNIKIVIQSPSTRSSVTSPRSC</sequence>
<dbReference type="GeneID" id="37023196"/>
<dbReference type="OrthoDB" id="10459244at2759"/>
<evidence type="ECO:0000313" key="3">
    <source>
        <dbReference type="Proteomes" id="UP000245771"/>
    </source>
</evidence>
<dbReference type="InParanoid" id="A0A316VFB8"/>
<feature type="compositionally biased region" description="Polar residues" evidence="1">
    <location>
        <begin position="575"/>
        <end position="591"/>
    </location>
</feature>
<proteinExistence type="predicted"/>
<feature type="region of interest" description="Disordered" evidence="1">
    <location>
        <begin position="393"/>
        <end position="467"/>
    </location>
</feature>
<evidence type="ECO:0000256" key="1">
    <source>
        <dbReference type="SAM" id="MobiDB-lite"/>
    </source>
</evidence>
<dbReference type="RefSeq" id="XP_025356629.1">
    <property type="nucleotide sequence ID" value="XM_025501415.1"/>
</dbReference>
<dbReference type="Proteomes" id="UP000245771">
    <property type="component" value="Unassembled WGS sequence"/>
</dbReference>
<feature type="compositionally biased region" description="Polar residues" evidence="1">
    <location>
        <begin position="133"/>
        <end position="144"/>
    </location>
</feature>